<gene>
    <name evidence="1" type="ORF">SVIM_LOCUS57821</name>
</gene>
<dbReference type="AlphaFoldDB" id="A0A6N2KA79"/>
<dbReference type="EMBL" id="CAADRP010000224">
    <property type="protein sequence ID" value="VFU25340.1"/>
    <property type="molecule type" value="Genomic_DNA"/>
</dbReference>
<name>A0A6N2KA79_SALVM</name>
<protein>
    <submittedName>
        <fullName evidence="1">Uncharacterized protein</fullName>
    </submittedName>
</protein>
<reference evidence="1" key="1">
    <citation type="submission" date="2019-03" db="EMBL/GenBank/DDBJ databases">
        <authorList>
            <person name="Mank J."/>
            <person name="Almeida P."/>
        </authorList>
    </citation>
    <scope>NUCLEOTIDE SEQUENCE</scope>
    <source>
        <strain evidence="1">78183</strain>
    </source>
</reference>
<organism evidence="1">
    <name type="scientific">Salix viminalis</name>
    <name type="common">Common osier</name>
    <name type="synonym">Basket willow</name>
    <dbReference type="NCBI Taxonomy" id="40686"/>
    <lineage>
        <taxon>Eukaryota</taxon>
        <taxon>Viridiplantae</taxon>
        <taxon>Streptophyta</taxon>
        <taxon>Embryophyta</taxon>
        <taxon>Tracheophyta</taxon>
        <taxon>Spermatophyta</taxon>
        <taxon>Magnoliopsida</taxon>
        <taxon>eudicotyledons</taxon>
        <taxon>Gunneridae</taxon>
        <taxon>Pentapetalae</taxon>
        <taxon>rosids</taxon>
        <taxon>fabids</taxon>
        <taxon>Malpighiales</taxon>
        <taxon>Salicaceae</taxon>
        <taxon>Saliceae</taxon>
        <taxon>Salix</taxon>
    </lineage>
</organism>
<evidence type="ECO:0000313" key="1">
    <source>
        <dbReference type="EMBL" id="VFU25340.1"/>
    </source>
</evidence>
<sequence>MNLLSYHYFMLLVLCSLAFILRQYLVCADRWVSWKSRGKMSPSKANSKEPNQTQSLFTLLHLPLGPIHA</sequence>
<accession>A0A6N2KA79</accession>
<proteinExistence type="predicted"/>